<keyword evidence="2" id="KW-1185">Reference proteome</keyword>
<evidence type="ECO:0000313" key="2">
    <source>
        <dbReference type="Proteomes" id="UP001060085"/>
    </source>
</evidence>
<dbReference type="Proteomes" id="UP001060085">
    <property type="component" value="Linkage Group LG01"/>
</dbReference>
<evidence type="ECO:0000313" key="1">
    <source>
        <dbReference type="EMBL" id="KAI5679658.1"/>
    </source>
</evidence>
<proteinExistence type="predicted"/>
<protein>
    <submittedName>
        <fullName evidence="1">Uncharacterized protein</fullName>
    </submittedName>
</protein>
<accession>A0ACC0C3Y4</accession>
<comment type="caution">
    <text evidence="1">The sequence shown here is derived from an EMBL/GenBank/DDBJ whole genome shotgun (WGS) entry which is preliminary data.</text>
</comment>
<dbReference type="EMBL" id="CM044701">
    <property type="protein sequence ID" value="KAI5679658.1"/>
    <property type="molecule type" value="Genomic_DNA"/>
</dbReference>
<gene>
    <name evidence="1" type="ORF">M9H77_00885</name>
</gene>
<reference evidence="2" key="1">
    <citation type="journal article" date="2023" name="Nat. Plants">
        <title>Single-cell RNA sequencing provides a high-resolution roadmap for understanding the multicellular compartmentation of specialized metabolism.</title>
        <authorList>
            <person name="Sun S."/>
            <person name="Shen X."/>
            <person name="Li Y."/>
            <person name="Li Y."/>
            <person name="Wang S."/>
            <person name="Li R."/>
            <person name="Zhang H."/>
            <person name="Shen G."/>
            <person name="Guo B."/>
            <person name="Wei J."/>
            <person name="Xu J."/>
            <person name="St-Pierre B."/>
            <person name="Chen S."/>
            <person name="Sun C."/>
        </authorList>
    </citation>
    <scope>NUCLEOTIDE SEQUENCE [LARGE SCALE GENOMIC DNA]</scope>
</reference>
<sequence length="847" mass="95731">MRALWQYRRILTEVRFPVLFRFINFNFLSVSVSSQHFYSQIDCRIPQNRRTQRHKLSKLLLLYPPNNNPILYFKAIHAKIIVSGFEANIFLNNILISVYSKYGHWQCACYLFDRLSERNLITWSTMISVYAQHGLNKEALVVFFNFIRNGVENPNEFILATVIRCCTRLSNVPKGQQVHSMVMKSGFDQHAYVANSLLDFYTRVGDIESAKLLFGDLLLKDVVTWTTMILGFVKSGRGCAALQLFNDMMIANFVPDTYVISSVLAACSTLEFLRGGEQIHGYVFRREVEKDVFISNVLIDFYCKCGRVKTGRKVFDQMADKNVISWTTMISGYMQSSFHWYASNLFAEMNKLSFRPDGYACSSILTSCSSLGSLEQGRQVHAYSLKLNLESDEFVQNGLIDMYSKCSSLIDARRVFDSFTSTDITCYNAIIEGYSRHGMLDEALDLFGKMRLNVISPSLLTYVGLLNLSASTMELKLSKQIHALIVKSGFCLDIFAGSALIDVYSKCSFISDARLVFDEMDERDIVVWNTMIFGYVQESENEEAFGLYLMLQLSGMGPNEYTFVALLTACSNLASLIHGLQFHNQVIKIGLDFDPYIANALLDMYAKCGSIREARKLFDSTGIRDVACWNSMITTYAQHGEAQEALDVFEEMIKTGIEPNYISFVGVLSACSHVGLLEEGFRYFEQMSSIGIEPGTEDYACLVSLLGRSGKLKEAREFIEKMPRQPSSIVWRSLLSACRLTGNVEMAEHAAKMAIAIEPNDSGSYTLLSNIFASKGMWIDVKKLREKMDNSGVVKEAGCSWIEMNNKVHAFVARDESHNEAGLIYFVMDSLIQHMKGMETCLPISTD</sequence>
<organism evidence="1 2">
    <name type="scientific">Catharanthus roseus</name>
    <name type="common">Madagascar periwinkle</name>
    <name type="synonym">Vinca rosea</name>
    <dbReference type="NCBI Taxonomy" id="4058"/>
    <lineage>
        <taxon>Eukaryota</taxon>
        <taxon>Viridiplantae</taxon>
        <taxon>Streptophyta</taxon>
        <taxon>Embryophyta</taxon>
        <taxon>Tracheophyta</taxon>
        <taxon>Spermatophyta</taxon>
        <taxon>Magnoliopsida</taxon>
        <taxon>eudicotyledons</taxon>
        <taxon>Gunneridae</taxon>
        <taxon>Pentapetalae</taxon>
        <taxon>asterids</taxon>
        <taxon>lamiids</taxon>
        <taxon>Gentianales</taxon>
        <taxon>Apocynaceae</taxon>
        <taxon>Rauvolfioideae</taxon>
        <taxon>Vinceae</taxon>
        <taxon>Catharanthinae</taxon>
        <taxon>Catharanthus</taxon>
    </lineage>
</organism>
<name>A0ACC0C3Y4_CATRO</name>